<name>E3LR38_CAERE</name>
<dbReference type="InterPro" id="IPR005020">
    <property type="entry name" value="LIN-8"/>
</dbReference>
<dbReference type="AlphaFoldDB" id="E3LR38"/>
<dbReference type="Pfam" id="PF03353">
    <property type="entry name" value="Lin-8"/>
    <property type="match status" value="2"/>
</dbReference>
<dbReference type="STRING" id="31234.E3LR38"/>
<dbReference type="EMBL" id="DS268413">
    <property type="protein sequence ID" value="EFP07496.1"/>
    <property type="molecule type" value="Genomic_DNA"/>
</dbReference>
<evidence type="ECO:0008006" key="3">
    <source>
        <dbReference type="Google" id="ProtNLM"/>
    </source>
</evidence>
<dbReference type="FunCoup" id="E3LR38">
    <property type="interactions" value="846"/>
</dbReference>
<dbReference type="PANTHER" id="PTHR32020:SF7">
    <property type="entry name" value="PROTEIN CBG02668"/>
    <property type="match status" value="1"/>
</dbReference>
<evidence type="ECO:0000313" key="1">
    <source>
        <dbReference type="EMBL" id="EFP07496.1"/>
    </source>
</evidence>
<dbReference type="OMA" id="TILEFDD"/>
<sequence length="293" mass="34656">MSMIYDFSQRPINVIKQEHLQENLVRYSSPIPEPNPNYNLTLKQYNALEKSHKLVRLPETSTRKVILSLMKDRPDLWKRRHQRIETDKWKELGLDVFQRTGVFVNVESLVHTFRKARESLSRKMKKCRTEGRSVLETEVQLSQWELFSSFQYYYEFKLNNRHFDDEDDDDIEFLGHHNPSEIIEQRDSSPNADNAIAYSERANSFDYLAAMDYDATEPISKKPKLELTIDKDVEHIGYQIKRAFSQYPEKETLIRKAMFATILEFDDSNFQDLGELFTSLAAKYTTGDRKYKL</sequence>
<organism evidence="2">
    <name type="scientific">Caenorhabditis remanei</name>
    <name type="common">Caenorhabditis vulgaris</name>
    <dbReference type="NCBI Taxonomy" id="31234"/>
    <lineage>
        <taxon>Eukaryota</taxon>
        <taxon>Metazoa</taxon>
        <taxon>Ecdysozoa</taxon>
        <taxon>Nematoda</taxon>
        <taxon>Chromadorea</taxon>
        <taxon>Rhabditida</taxon>
        <taxon>Rhabditina</taxon>
        <taxon>Rhabditomorpha</taxon>
        <taxon>Rhabditoidea</taxon>
        <taxon>Rhabditidae</taxon>
        <taxon>Peloderinae</taxon>
        <taxon>Caenorhabditis</taxon>
    </lineage>
</organism>
<dbReference type="Proteomes" id="UP000008281">
    <property type="component" value="Unassembled WGS sequence"/>
</dbReference>
<protein>
    <recommendedName>
        <fullName evidence="3">MADF domain-containing protein</fullName>
    </recommendedName>
</protein>
<dbReference type="HOGENOM" id="CLU_072670_0_0_1"/>
<evidence type="ECO:0000313" key="2">
    <source>
        <dbReference type="Proteomes" id="UP000008281"/>
    </source>
</evidence>
<dbReference type="GO" id="GO:0005634">
    <property type="term" value="C:nucleus"/>
    <property type="evidence" value="ECO:0007669"/>
    <property type="project" value="TreeGrafter"/>
</dbReference>
<dbReference type="PANTHER" id="PTHR32020">
    <property type="entry name" value="LIN-8 DOMAIN CONTAINING-RELATED"/>
    <property type="match status" value="1"/>
</dbReference>
<keyword evidence="2" id="KW-1185">Reference proteome</keyword>
<dbReference type="eggNOG" id="ENOG502THNA">
    <property type="taxonomic scope" value="Eukaryota"/>
</dbReference>
<gene>
    <name evidence="1" type="ORF">CRE_26272</name>
</gene>
<accession>E3LR38</accession>
<dbReference type="OrthoDB" id="5853305at2759"/>
<dbReference type="InParanoid" id="E3LR38"/>
<proteinExistence type="predicted"/>
<reference evidence="1" key="1">
    <citation type="submission" date="2007-07" db="EMBL/GenBank/DDBJ databases">
        <title>PCAP assembly of the Caenorhabditis remanei genome.</title>
        <authorList>
            <consortium name="The Caenorhabditis remanei Sequencing Consortium"/>
            <person name="Wilson R.K."/>
        </authorList>
    </citation>
    <scope>NUCLEOTIDE SEQUENCE [LARGE SCALE GENOMIC DNA]</scope>
    <source>
        <strain evidence="1">PB4641</strain>
    </source>
</reference>